<reference evidence="7 8" key="1">
    <citation type="journal article" date="2019" name="Int. J. Syst. Evol. Microbiol.">
        <title>The Global Catalogue of Microorganisms (GCM) 10K type strain sequencing project: providing services to taxonomists for standard genome sequencing and annotation.</title>
        <authorList>
            <consortium name="The Broad Institute Genomics Platform"/>
            <consortium name="The Broad Institute Genome Sequencing Center for Infectious Disease"/>
            <person name="Wu L."/>
            <person name="Ma J."/>
        </authorList>
    </citation>
    <scope>NUCLEOTIDE SEQUENCE [LARGE SCALE GENOMIC DNA]</scope>
    <source>
        <strain evidence="7 8">JCM 10303</strain>
    </source>
</reference>
<evidence type="ECO:0000256" key="3">
    <source>
        <dbReference type="ARBA" id="ARBA00022989"/>
    </source>
</evidence>
<organism evidence="7 8">
    <name type="scientific">Saccharopolyspora erythraea</name>
    <name type="common">Streptomyces erythraeus</name>
    <dbReference type="NCBI Taxonomy" id="1836"/>
    <lineage>
        <taxon>Bacteria</taxon>
        <taxon>Bacillati</taxon>
        <taxon>Actinomycetota</taxon>
        <taxon>Actinomycetes</taxon>
        <taxon>Pseudonocardiales</taxon>
        <taxon>Pseudonocardiaceae</taxon>
        <taxon>Saccharopolyspora</taxon>
    </lineage>
</organism>
<gene>
    <name evidence="7" type="ORF">GCM10009533_10700</name>
</gene>
<dbReference type="PANTHER" id="PTHR37422">
    <property type="entry name" value="TEICHURONIC ACID BIOSYNTHESIS PROTEIN TUAE"/>
    <property type="match status" value="1"/>
</dbReference>
<comment type="caution">
    <text evidence="7">The sequence shown here is derived from an EMBL/GenBank/DDBJ whole genome shotgun (WGS) entry which is preliminary data.</text>
</comment>
<comment type="subcellular location">
    <subcellularLocation>
        <location evidence="1">Membrane</location>
        <topology evidence="1">Multi-pass membrane protein</topology>
    </subcellularLocation>
</comment>
<feature type="domain" description="O-antigen ligase-related" evidence="6">
    <location>
        <begin position="187"/>
        <end position="322"/>
    </location>
</feature>
<dbReference type="PANTHER" id="PTHR37422:SF13">
    <property type="entry name" value="LIPOPOLYSACCHARIDE BIOSYNTHESIS PROTEIN PA4999-RELATED"/>
    <property type="match status" value="1"/>
</dbReference>
<feature type="transmembrane region" description="Helical" evidence="5">
    <location>
        <begin position="82"/>
        <end position="101"/>
    </location>
</feature>
<feature type="transmembrane region" description="Helical" evidence="5">
    <location>
        <begin position="203"/>
        <end position="219"/>
    </location>
</feature>
<evidence type="ECO:0000313" key="7">
    <source>
        <dbReference type="EMBL" id="GAA0513677.1"/>
    </source>
</evidence>
<evidence type="ECO:0000256" key="2">
    <source>
        <dbReference type="ARBA" id="ARBA00022692"/>
    </source>
</evidence>
<sequence>MLALIVASEYKFRLRANDESVSGSPDVFIVLEIAAYSAVAAYLFFRFRPTSRIRRADWLTCSAYAYAAVLVLSALYSPYRELALVRACQVVVVLALTRSIARHSSREALHRVAHWFAVLVAGSVVFGVVVPFPRLPTQPDRFTWLHLHPVDAGQFLAIAVVLLTAYVLGHELPRPGPRWPMPVYLLLLGICAAGLVGSNTRGAALGAIVGVLAIAWTRWRGRRRIEVAAALSVGIVLAWLALGQQIESFFARGESAERLASLNSRTDLWAYAFDAFTERPLYGYGLTASQGMFLEEIGLGGGHNGLVNLLVDTGLLGAAVWLFLLGGIIVSAVRLRDIRPEPRMDRMIVLALIGGLIANSMFTEGLGAPSNVACVWLYLLAAWASMAGRAQDEAPADNATTTDRTETR</sequence>
<dbReference type="InterPro" id="IPR051533">
    <property type="entry name" value="WaaL-like"/>
</dbReference>
<evidence type="ECO:0000259" key="6">
    <source>
        <dbReference type="Pfam" id="PF04932"/>
    </source>
</evidence>
<dbReference type="InterPro" id="IPR007016">
    <property type="entry name" value="O-antigen_ligase-rel_domated"/>
</dbReference>
<evidence type="ECO:0000256" key="5">
    <source>
        <dbReference type="SAM" id="Phobius"/>
    </source>
</evidence>
<keyword evidence="4 5" id="KW-0472">Membrane</keyword>
<keyword evidence="2 5" id="KW-0812">Transmembrane</keyword>
<feature type="transmembrane region" description="Helical" evidence="5">
    <location>
        <begin position="57"/>
        <end position="76"/>
    </location>
</feature>
<feature type="transmembrane region" description="Helical" evidence="5">
    <location>
        <begin position="113"/>
        <end position="132"/>
    </location>
</feature>
<feature type="transmembrane region" description="Helical" evidence="5">
    <location>
        <begin position="152"/>
        <end position="169"/>
    </location>
</feature>
<protein>
    <recommendedName>
        <fullName evidence="6">O-antigen ligase-related domain-containing protein</fullName>
    </recommendedName>
</protein>
<dbReference type="Proteomes" id="UP001500729">
    <property type="component" value="Unassembled WGS sequence"/>
</dbReference>
<keyword evidence="8" id="KW-1185">Reference proteome</keyword>
<evidence type="ECO:0000256" key="1">
    <source>
        <dbReference type="ARBA" id="ARBA00004141"/>
    </source>
</evidence>
<name>A0ABN1C8N7_SACER</name>
<keyword evidence="3 5" id="KW-1133">Transmembrane helix</keyword>
<feature type="transmembrane region" description="Helical" evidence="5">
    <location>
        <begin position="347"/>
        <end position="362"/>
    </location>
</feature>
<feature type="transmembrane region" description="Helical" evidence="5">
    <location>
        <begin position="226"/>
        <end position="242"/>
    </location>
</feature>
<evidence type="ECO:0000256" key="4">
    <source>
        <dbReference type="ARBA" id="ARBA00023136"/>
    </source>
</evidence>
<dbReference type="EMBL" id="BAAAGS010000005">
    <property type="protein sequence ID" value="GAA0513677.1"/>
    <property type="molecule type" value="Genomic_DNA"/>
</dbReference>
<feature type="transmembrane region" description="Helical" evidence="5">
    <location>
        <begin position="315"/>
        <end position="335"/>
    </location>
</feature>
<accession>A0ABN1C8N7</accession>
<feature type="transmembrane region" description="Helical" evidence="5">
    <location>
        <begin position="181"/>
        <end position="197"/>
    </location>
</feature>
<feature type="transmembrane region" description="Helical" evidence="5">
    <location>
        <begin position="27"/>
        <end position="45"/>
    </location>
</feature>
<dbReference type="Pfam" id="PF04932">
    <property type="entry name" value="Wzy_C"/>
    <property type="match status" value="1"/>
</dbReference>
<proteinExistence type="predicted"/>
<evidence type="ECO:0000313" key="8">
    <source>
        <dbReference type="Proteomes" id="UP001500729"/>
    </source>
</evidence>